<comment type="caution">
    <text evidence="1">The sequence shown here is derived from an EMBL/GenBank/DDBJ whole genome shotgun (WGS) entry which is preliminary data.</text>
</comment>
<accession>A0AAN6JNY2</accession>
<sequence length="290" mass="32446">MSSLSFRVRFHSAFTSYSQGQIDHDISYYLGRRYTRSAAIFTSAVECLVAVDLLSTYPNPQAPIADVRDSVTYSQTQGHVPKNEEFTVTTNALAFDDAIKSETNLMLEFKRYSVTFRYKDLTNEESARISEAMEKSLGQDYKDPKVTFKGDRHAEVHVDTPLPGVKPEDAMKNVTSAVKFAEAIGDIPDSVRWQIPTAAQPATLITVNFSHRSLHLTIDQQGSITNAMRSTLQQWYSAPKVDFRNDKEVRVDLGSTKDGAQRNARADVDSAAKAAQRQPGFPARVEWEIL</sequence>
<evidence type="ECO:0000313" key="1">
    <source>
        <dbReference type="EMBL" id="KAK0543162.1"/>
    </source>
</evidence>
<evidence type="ECO:0000313" key="2">
    <source>
        <dbReference type="Proteomes" id="UP001176517"/>
    </source>
</evidence>
<dbReference type="EMBL" id="JAPDMZ010000394">
    <property type="protein sequence ID" value="KAK0543162.1"/>
    <property type="molecule type" value="Genomic_DNA"/>
</dbReference>
<reference evidence="1" key="1">
    <citation type="journal article" date="2023" name="PhytoFront">
        <title>Draft Genome Resources of Seven Strains of Tilletia horrida, Causal Agent of Kernel Smut of Rice.</title>
        <authorList>
            <person name="Khanal S."/>
            <person name="Antony Babu S."/>
            <person name="Zhou X.G."/>
        </authorList>
    </citation>
    <scope>NUCLEOTIDE SEQUENCE</scope>
    <source>
        <strain evidence="1">TX6</strain>
    </source>
</reference>
<gene>
    <name evidence="1" type="ORF">OC846_006512</name>
</gene>
<dbReference type="AlphaFoldDB" id="A0AAN6JNY2"/>
<organism evidence="1 2">
    <name type="scientific">Tilletia horrida</name>
    <dbReference type="NCBI Taxonomy" id="155126"/>
    <lineage>
        <taxon>Eukaryota</taxon>
        <taxon>Fungi</taxon>
        <taxon>Dikarya</taxon>
        <taxon>Basidiomycota</taxon>
        <taxon>Ustilaginomycotina</taxon>
        <taxon>Exobasidiomycetes</taxon>
        <taxon>Tilletiales</taxon>
        <taxon>Tilletiaceae</taxon>
        <taxon>Tilletia</taxon>
    </lineage>
</organism>
<keyword evidence="2" id="KW-1185">Reference proteome</keyword>
<protein>
    <submittedName>
        <fullName evidence="1">Uncharacterized protein</fullName>
    </submittedName>
</protein>
<name>A0AAN6JNY2_9BASI</name>
<proteinExistence type="predicted"/>
<dbReference type="Proteomes" id="UP001176517">
    <property type="component" value="Unassembled WGS sequence"/>
</dbReference>